<dbReference type="KEGG" id="dpx:DAPPUDRAFT_247973"/>
<name>E9GTG2_DAPPU</name>
<sequence length="69" mass="7767">MSSMPSPAINVFIYLKRFLVFGCADGFIRLVDTNRKNTFSILDLPKLPVETISCMKIDRGRGRCIDTIA</sequence>
<dbReference type="EMBL" id="GL732564">
    <property type="protein sequence ID" value="EFX77222.1"/>
    <property type="molecule type" value="Genomic_DNA"/>
</dbReference>
<protein>
    <submittedName>
        <fullName evidence="1">Uncharacterized protein</fullName>
    </submittedName>
</protein>
<dbReference type="HOGENOM" id="CLU_2778437_0_0_1"/>
<keyword evidence="2" id="KW-1185">Reference proteome</keyword>
<accession>E9GTG2</accession>
<dbReference type="InParanoid" id="E9GTG2"/>
<proteinExistence type="predicted"/>
<dbReference type="AlphaFoldDB" id="E9GTG2"/>
<reference evidence="1 2" key="1">
    <citation type="journal article" date="2011" name="Science">
        <title>The ecoresponsive genome of Daphnia pulex.</title>
        <authorList>
            <person name="Colbourne J.K."/>
            <person name="Pfrender M.E."/>
            <person name="Gilbert D."/>
            <person name="Thomas W.K."/>
            <person name="Tucker A."/>
            <person name="Oakley T.H."/>
            <person name="Tokishita S."/>
            <person name="Aerts A."/>
            <person name="Arnold G.J."/>
            <person name="Basu M.K."/>
            <person name="Bauer D.J."/>
            <person name="Caceres C.E."/>
            <person name="Carmel L."/>
            <person name="Casola C."/>
            <person name="Choi J.H."/>
            <person name="Detter J.C."/>
            <person name="Dong Q."/>
            <person name="Dusheyko S."/>
            <person name="Eads B.D."/>
            <person name="Frohlich T."/>
            <person name="Geiler-Samerotte K.A."/>
            <person name="Gerlach D."/>
            <person name="Hatcher P."/>
            <person name="Jogdeo S."/>
            <person name="Krijgsveld J."/>
            <person name="Kriventseva E.V."/>
            <person name="Kultz D."/>
            <person name="Laforsch C."/>
            <person name="Lindquist E."/>
            <person name="Lopez J."/>
            <person name="Manak J.R."/>
            <person name="Muller J."/>
            <person name="Pangilinan J."/>
            <person name="Patwardhan R.P."/>
            <person name="Pitluck S."/>
            <person name="Pritham E.J."/>
            <person name="Rechtsteiner A."/>
            <person name="Rho M."/>
            <person name="Rogozin I.B."/>
            <person name="Sakarya O."/>
            <person name="Salamov A."/>
            <person name="Schaack S."/>
            <person name="Shapiro H."/>
            <person name="Shiga Y."/>
            <person name="Skalitzky C."/>
            <person name="Smith Z."/>
            <person name="Souvorov A."/>
            <person name="Sung W."/>
            <person name="Tang Z."/>
            <person name="Tsuchiya D."/>
            <person name="Tu H."/>
            <person name="Vos H."/>
            <person name="Wang M."/>
            <person name="Wolf Y.I."/>
            <person name="Yamagata H."/>
            <person name="Yamada T."/>
            <person name="Ye Y."/>
            <person name="Shaw J.R."/>
            <person name="Andrews J."/>
            <person name="Crease T.J."/>
            <person name="Tang H."/>
            <person name="Lucas S.M."/>
            <person name="Robertson H.M."/>
            <person name="Bork P."/>
            <person name="Koonin E.V."/>
            <person name="Zdobnov E.M."/>
            <person name="Grigoriev I.V."/>
            <person name="Lynch M."/>
            <person name="Boore J.L."/>
        </authorList>
    </citation>
    <scope>NUCLEOTIDE SEQUENCE [LARGE SCALE GENOMIC DNA]</scope>
</reference>
<organism evidence="1 2">
    <name type="scientific">Daphnia pulex</name>
    <name type="common">Water flea</name>
    <dbReference type="NCBI Taxonomy" id="6669"/>
    <lineage>
        <taxon>Eukaryota</taxon>
        <taxon>Metazoa</taxon>
        <taxon>Ecdysozoa</taxon>
        <taxon>Arthropoda</taxon>
        <taxon>Crustacea</taxon>
        <taxon>Branchiopoda</taxon>
        <taxon>Diplostraca</taxon>
        <taxon>Cladocera</taxon>
        <taxon>Anomopoda</taxon>
        <taxon>Daphniidae</taxon>
        <taxon>Daphnia</taxon>
    </lineage>
</organism>
<evidence type="ECO:0000313" key="2">
    <source>
        <dbReference type="Proteomes" id="UP000000305"/>
    </source>
</evidence>
<evidence type="ECO:0000313" key="1">
    <source>
        <dbReference type="EMBL" id="EFX77222.1"/>
    </source>
</evidence>
<dbReference type="Proteomes" id="UP000000305">
    <property type="component" value="Unassembled WGS sequence"/>
</dbReference>
<gene>
    <name evidence="1" type="ORF">DAPPUDRAFT_247973</name>
</gene>
<dbReference type="OrthoDB" id="10002522at2759"/>